<reference evidence="2 3" key="1">
    <citation type="journal article" date="2016" name="ISME J.">
        <title>Global occurrence and heterogeneity of the Roseobacter-clade species Ruegeria mobilis.</title>
        <authorList>
            <person name="Sonnenschein E."/>
            <person name="Gram L."/>
        </authorList>
    </citation>
    <scope>NUCLEOTIDE SEQUENCE [LARGE SCALE GENOMIC DNA]</scope>
    <source>
        <strain evidence="2 3">F1926</strain>
    </source>
</reference>
<evidence type="ECO:0000313" key="2">
    <source>
        <dbReference type="EMBL" id="ANP39335.1"/>
    </source>
</evidence>
<dbReference type="RefSeq" id="WP_005621884.1">
    <property type="nucleotide sequence ID" value="NZ_CP015230.1"/>
</dbReference>
<protein>
    <submittedName>
        <fullName evidence="2">Uncharacterized protein</fullName>
    </submittedName>
</protein>
<feature type="transmembrane region" description="Helical" evidence="1">
    <location>
        <begin position="115"/>
        <end position="134"/>
    </location>
</feature>
<name>A0A1B0ZYC0_9RHOB</name>
<feature type="transmembrane region" description="Helical" evidence="1">
    <location>
        <begin position="41"/>
        <end position="68"/>
    </location>
</feature>
<feature type="transmembrane region" description="Helical" evidence="1">
    <location>
        <begin position="88"/>
        <end position="109"/>
    </location>
</feature>
<evidence type="ECO:0000313" key="3">
    <source>
        <dbReference type="Proteomes" id="UP000013243"/>
    </source>
</evidence>
<dbReference type="EMBL" id="CP015230">
    <property type="protein sequence ID" value="ANP39335.1"/>
    <property type="molecule type" value="Genomic_DNA"/>
</dbReference>
<dbReference type="KEGG" id="rmb:K529_001030"/>
<dbReference type="Proteomes" id="UP000013243">
    <property type="component" value="Chromosome"/>
</dbReference>
<keyword evidence="1" id="KW-0812">Transmembrane</keyword>
<dbReference type="GeneID" id="28248372"/>
<keyword evidence="1" id="KW-0472">Membrane</keyword>
<dbReference type="AlphaFoldDB" id="A0A1B0ZYC0"/>
<accession>A0A1B0ZYC0</accession>
<keyword evidence="1" id="KW-1133">Transmembrane helix</keyword>
<gene>
    <name evidence="2" type="ORF">K529_001030</name>
</gene>
<dbReference type="STRING" id="1265309.K529_001030"/>
<evidence type="ECO:0000256" key="1">
    <source>
        <dbReference type="SAM" id="Phobius"/>
    </source>
</evidence>
<sequence>MRKGLLVSFVLISPVVFYNIAKLFFWLTVTSTLARQGADRSYLDIVITGVFAWLFSVIAFSLIFGGLFEKCIRPEGVSVAGLRRNLSIGVFVVTLAACGLNAGLIFSGIATARDAMVIMGGAIVVGLGALVWVTSTRAVK</sequence>
<proteinExistence type="predicted"/>
<organism evidence="2 3">
    <name type="scientific">Tritonibacter mobilis F1926</name>
    <dbReference type="NCBI Taxonomy" id="1265309"/>
    <lineage>
        <taxon>Bacteria</taxon>
        <taxon>Pseudomonadati</taxon>
        <taxon>Pseudomonadota</taxon>
        <taxon>Alphaproteobacteria</taxon>
        <taxon>Rhodobacterales</taxon>
        <taxon>Paracoccaceae</taxon>
        <taxon>Tritonibacter</taxon>
    </lineage>
</organism>